<dbReference type="GO" id="GO:0140359">
    <property type="term" value="F:ABC-type transporter activity"/>
    <property type="evidence" value="ECO:0007669"/>
    <property type="project" value="InterPro"/>
</dbReference>
<dbReference type="Proteomes" id="UP001283361">
    <property type="component" value="Unassembled WGS sequence"/>
</dbReference>
<dbReference type="PANTHER" id="PTHR24223">
    <property type="entry name" value="ATP-BINDING CASSETTE SUB-FAMILY C"/>
    <property type="match status" value="1"/>
</dbReference>
<dbReference type="PROSITE" id="PS50893">
    <property type="entry name" value="ABC_TRANSPORTER_2"/>
    <property type="match status" value="1"/>
</dbReference>
<reference evidence="13" key="1">
    <citation type="journal article" date="2023" name="G3 (Bethesda)">
        <title>A reference genome for the long-term kleptoplast-retaining sea slug Elysia crispata morphotype clarki.</title>
        <authorList>
            <person name="Eastman K.E."/>
            <person name="Pendleton A.L."/>
            <person name="Shaikh M.A."/>
            <person name="Suttiyut T."/>
            <person name="Ogas R."/>
            <person name="Tomko P."/>
            <person name="Gavelis G."/>
            <person name="Widhalm J.R."/>
            <person name="Wisecaver J.H."/>
        </authorList>
    </citation>
    <scope>NUCLEOTIDE SEQUENCE</scope>
    <source>
        <strain evidence="13">ECLA1</strain>
    </source>
</reference>
<feature type="domain" description="ABC transmembrane type-1" evidence="12">
    <location>
        <begin position="20"/>
        <end position="130"/>
    </location>
</feature>
<dbReference type="Gene3D" id="1.20.1560.10">
    <property type="entry name" value="ABC transporter type 1, transmembrane domain"/>
    <property type="match status" value="1"/>
</dbReference>
<organism evidence="13 14">
    <name type="scientific">Elysia crispata</name>
    <name type="common">lettuce slug</name>
    <dbReference type="NCBI Taxonomy" id="231223"/>
    <lineage>
        <taxon>Eukaryota</taxon>
        <taxon>Metazoa</taxon>
        <taxon>Spiralia</taxon>
        <taxon>Lophotrochozoa</taxon>
        <taxon>Mollusca</taxon>
        <taxon>Gastropoda</taxon>
        <taxon>Heterobranchia</taxon>
        <taxon>Euthyneura</taxon>
        <taxon>Panpulmonata</taxon>
        <taxon>Sacoglossa</taxon>
        <taxon>Placobranchoidea</taxon>
        <taxon>Plakobranchidae</taxon>
        <taxon>Elysia</taxon>
    </lineage>
</organism>
<dbReference type="PROSITE" id="PS50929">
    <property type="entry name" value="ABC_TM1F"/>
    <property type="match status" value="1"/>
</dbReference>
<dbReference type="AlphaFoldDB" id="A0AAE1B2F0"/>
<proteinExistence type="inferred from homology"/>
<dbReference type="InterPro" id="IPR027417">
    <property type="entry name" value="P-loop_NTPase"/>
</dbReference>
<feature type="compositionally biased region" description="Low complexity" evidence="9">
    <location>
        <begin position="627"/>
        <end position="642"/>
    </location>
</feature>
<dbReference type="InterPro" id="IPR003593">
    <property type="entry name" value="AAA+_ATPase"/>
</dbReference>
<evidence type="ECO:0000313" key="13">
    <source>
        <dbReference type="EMBL" id="KAK3797651.1"/>
    </source>
</evidence>
<keyword evidence="14" id="KW-1185">Reference proteome</keyword>
<evidence type="ECO:0000256" key="4">
    <source>
        <dbReference type="ARBA" id="ARBA00022692"/>
    </source>
</evidence>
<keyword evidence="7 10" id="KW-1133">Transmembrane helix</keyword>
<dbReference type="Gene3D" id="3.40.50.300">
    <property type="entry name" value="P-loop containing nucleotide triphosphate hydrolases"/>
    <property type="match status" value="1"/>
</dbReference>
<dbReference type="GO" id="GO:0005524">
    <property type="term" value="F:ATP binding"/>
    <property type="evidence" value="ECO:0007669"/>
    <property type="project" value="UniProtKB-KW"/>
</dbReference>
<dbReference type="InterPro" id="IPR017871">
    <property type="entry name" value="ABC_transporter-like_CS"/>
</dbReference>
<keyword evidence="3" id="KW-0813">Transport</keyword>
<feature type="transmembrane region" description="Helical" evidence="10">
    <location>
        <begin position="75"/>
        <end position="95"/>
    </location>
</feature>
<feature type="compositionally biased region" description="Polar residues" evidence="9">
    <location>
        <begin position="523"/>
        <end position="545"/>
    </location>
</feature>
<dbReference type="CDD" id="cd03244">
    <property type="entry name" value="ABCC_MRP_domain2"/>
    <property type="match status" value="1"/>
</dbReference>
<keyword evidence="5" id="KW-0547">Nucleotide-binding</keyword>
<dbReference type="PANTHER" id="PTHR24223:SF456">
    <property type="entry name" value="MULTIDRUG RESISTANCE-ASSOCIATED PROTEIN LETHAL(2)03659"/>
    <property type="match status" value="1"/>
</dbReference>
<dbReference type="InterPro" id="IPR011527">
    <property type="entry name" value="ABC1_TM_dom"/>
</dbReference>
<dbReference type="FunFam" id="3.40.50.300:FF:000163">
    <property type="entry name" value="Multidrug resistance-associated protein member 4"/>
    <property type="match status" value="1"/>
</dbReference>
<comment type="caution">
    <text evidence="13">The sequence shown here is derived from an EMBL/GenBank/DDBJ whole genome shotgun (WGS) entry which is preliminary data.</text>
</comment>
<dbReference type="PROSITE" id="PS00211">
    <property type="entry name" value="ABC_TRANSPORTER_1"/>
    <property type="match status" value="1"/>
</dbReference>
<feature type="compositionally biased region" description="Polar residues" evidence="9">
    <location>
        <begin position="616"/>
        <end position="626"/>
    </location>
</feature>
<evidence type="ECO:0000256" key="7">
    <source>
        <dbReference type="ARBA" id="ARBA00022989"/>
    </source>
</evidence>
<feature type="domain" description="ABC transporter" evidence="11">
    <location>
        <begin position="168"/>
        <end position="399"/>
    </location>
</feature>
<comment type="subcellular location">
    <subcellularLocation>
        <location evidence="1">Membrane</location>
        <topology evidence="1">Multi-pass membrane protein</topology>
    </subcellularLocation>
</comment>
<feature type="compositionally biased region" description="Polar residues" evidence="9">
    <location>
        <begin position="563"/>
        <end position="587"/>
    </location>
</feature>
<comment type="similarity">
    <text evidence="2">Belongs to the ABC transporter superfamily. ABCC family. Conjugate transporter (TC 3.A.1.208) subfamily.</text>
</comment>
<dbReference type="InterPro" id="IPR036640">
    <property type="entry name" value="ABC1_TM_sf"/>
</dbReference>
<evidence type="ECO:0000259" key="11">
    <source>
        <dbReference type="PROSITE" id="PS50893"/>
    </source>
</evidence>
<dbReference type="SUPFAM" id="SSF52540">
    <property type="entry name" value="P-loop containing nucleoside triphosphate hydrolases"/>
    <property type="match status" value="1"/>
</dbReference>
<accession>A0AAE1B2F0</accession>
<dbReference type="EMBL" id="JAWDGP010000750">
    <property type="protein sequence ID" value="KAK3797651.1"/>
    <property type="molecule type" value="Genomic_DNA"/>
</dbReference>
<evidence type="ECO:0000256" key="6">
    <source>
        <dbReference type="ARBA" id="ARBA00022840"/>
    </source>
</evidence>
<keyword evidence="6" id="KW-0067">ATP-binding</keyword>
<dbReference type="GO" id="GO:0016887">
    <property type="term" value="F:ATP hydrolysis activity"/>
    <property type="evidence" value="ECO:0007669"/>
    <property type="project" value="InterPro"/>
</dbReference>
<dbReference type="Pfam" id="PF00664">
    <property type="entry name" value="ABC_membrane"/>
    <property type="match status" value="1"/>
</dbReference>
<dbReference type="SMART" id="SM00382">
    <property type="entry name" value="AAA"/>
    <property type="match status" value="1"/>
</dbReference>
<dbReference type="Pfam" id="PF00005">
    <property type="entry name" value="ABC_tran"/>
    <property type="match status" value="1"/>
</dbReference>
<evidence type="ECO:0000256" key="2">
    <source>
        <dbReference type="ARBA" id="ARBA00009726"/>
    </source>
</evidence>
<keyword evidence="8 10" id="KW-0472">Membrane</keyword>
<dbReference type="SUPFAM" id="SSF90123">
    <property type="entry name" value="ABC transporter transmembrane region"/>
    <property type="match status" value="1"/>
</dbReference>
<evidence type="ECO:0000256" key="10">
    <source>
        <dbReference type="SAM" id="Phobius"/>
    </source>
</evidence>
<gene>
    <name evidence="13" type="ORF">RRG08_054675</name>
</gene>
<evidence type="ECO:0000256" key="1">
    <source>
        <dbReference type="ARBA" id="ARBA00004141"/>
    </source>
</evidence>
<feature type="compositionally biased region" description="Basic residues" evidence="9">
    <location>
        <begin position="486"/>
        <end position="498"/>
    </location>
</feature>
<keyword evidence="4 10" id="KW-0812">Transmembrane</keyword>
<dbReference type="GO" id="GO:0016020">
    <property type="term" value="C:membrane"/>
    <property type="evidence" value="ECO:0007669"/>
    <property type="project" value="UniProtKB-SubCell"/>
</dbReference>
<dbReference type="InterPro" id="IPR050173">
    <property type="entry name" value="ABC_transporter_C-like"/>
</dbReference>
<dbReference type="InterPro" id="IPR003439">
    <property type="entry name" value="ABC_transporter-like_ATP-bd"/>
</dbReference>
<name>A0AAE1B2F0_9GAST</name>
<evidence type="ECO:0000256" key="5">
    <source>
        <dbReference type="ARBA" id="ARBA00022741"/>
    </source>
</evidence>
<feature type="region of interest" description="Disordered" evidence="9">
    <location>
        <begin position="475"/>
        <end position="499"/>
    </location>
</feature>
<evidence type="ECO:0000259" key="12">
    <source>
        <dbReference type="PROSITE" id="PS50929"/>
    </source>
</evidence>
<sequence length="669" mass="75575">MSQAQQENQFHVTENVIVTRARSPVYSHVSDTILGLETIRTLGQQNAFLSQFDTLQDKHTSAWFLYLSSYRWMSLRSLGVIQIYFNIIIFLSLGLKDSLNGNLLALSLIYCIALGEPFEFYMRISADLETYMTSVERILGYCQLEQEPALRSDKPPPPDWPSRGAITFTKTSLQYSSDAPHVLKNVDLHIQGKEKIGVVGRTGSGKSSLITALFRLVKPLGNIYIDTVDVGKLGLHDLRSKISVIPQEPILFGQTLRWNLDPLEEFSDERLWNALDQVQLKEKVNQMPGQLYTEITERGANLSVGQRQLICLARAILKYNRVLILDEATANVDQETDDIIQRTIRAKFRESTVLTIAHRLYTVMDCDRIMVLDDGELKEFDTPYNLLQDSDGIFTRLVLSSGKNQAKQLQALAEMSQHKRTSAHVQLQRAMLLAHEQLVQSTEDLSMGQAALSWNRFTHSQDSLDKEKLESIVQKERKPVAPSQRIIHRKSPKRKDRRAIKEEEEELLNYDSAPKACRHFRGASQTSDTDSMERQSNQLSKSVSDVQDKKEASVPSLPEEETISSTRVRPTSPQTKSSQQRRYQSRTPRGEMIETNIDFPHDDQSQAPSKVKRGSDSSQESANPINSTTRSSGSTSSSRGTGAENSSMKALKGPYVPQSQKNNSKEYFV</sequence>
<evidence type="ECO:0000256" key="8">
    <source>
        <dbReference type="ARBA" id="ARBA00023136"/>
    </source>
</evidence>
<feature type="region of interest" description="Disordered" evidence="9">
    <location>
        <begin position="522"/>
        <end position="669"/>
    </location>
</feature>
<protein>
    <submittedName>
        <fullName evidence="13">Uncharacterized protein</fullName>
    </submittedName>
</protein>
<evidence type="ECO:0000313" key="14">
    <source>
        <dbReference type="Proteomes" id="UP001283361"/>
    </source>
</evidence>
<evidence type="ECO:0000256" key="9">
    <source>
        <dbReference type="SAM" id="MobiDB-lite"/>
    </source>
</evidence>
<evidence type="ECO:0000256" key="3">
    <source>
        <dbReference type="ARBA" id="ARBA00022448"/>
    </source>
</evidence>